<protein>
    <recommendedName>
        <fullName evidence="6">MARVEL domain-containing protein</fullName>
    </recommendedName>
</protein>
<comment type="caution">
    <text evidence="7">The sequence shown here is derived from an EMBL/GenBank/DDBJ whole genome shotgun (WGS) entry which is preliminary data.</text>
</comment>
<keyword evidence="2 5" id="KW-0812">Transmembrane</keyword>
<comment type="subcellular location">
    <subcellularLocation>
        <location evidence="1">Membrane</location>
        <topology evidence="1">Multi-pass membrane protein</topology>
    </subcellularLocation>
</comment>
<keyword evidence="3 5" id="KW-1133">Transmembrane helix</keyword>
<feature type="transmembrane region" description="Helical" evidence="5">
    <location>
        <begin position="12"/>
        <end position="31"/>
    </location>
</feature>
<keyword evidence="8" id="KW-1185">Reference proteome</keyword>
<evidence type="ECO:0000256" key="1">
    <source>
        <dbReference type="ARBA" id="ARBA00004141"/>
    </source>
</evidence>
<dbReference type="PANTHER" id="PTHR28165:SF2">
    <property type="entry name" value="MARVEL DOMAIN-CONTAINING PROTEIN"/>
    <property type="match status" value="1"/>
</dbReference>
<evidence type="ECO:0000256" key="3">
    <source>
        <dbReference type="ARBA" id="ARBA00022989"/>
    </source>
</evidence>
<organism evidence="7 8">
    <name type="scientific">Ascochyta lentis</name>
    <dbReference type="NCBI Taxonomy" id="205686"/>
    <lineage>
        <taxon>Eukaryota</taxon>
        <taxon>Fungi</taxon>
        <taxon>Dikarya</taxon>
        <taxon>Ascomycota</taxon>
        <taxon>Pezizomycotina</taxon>
        <taxon>Dothideomycetes</taxon>
        <taxon>Pleosporomycetidae</taxon>
        <taxon>Pleosporales</taxon>
        <taxon>Pleosporineae</taxon>
        <taxon>Didymellaceae</taxon>
        <taxon>Ascochyta</taxon>
    </lineage>
</organism>
<feature type="transmembrane region" description="Helical" evidence="5">
    <location>
        <begin position="43"/>
        <end position="67"/>
    </location>
</feature>
<proteinExistence type="predicted"/>
<reference evidence="7" key="1">
    <citation type="submission" date="2018-12" db="EMBL/GenBank/DDBJ databases">
        <authorList>
            <person name="Syme R.A."/>
            <person name="Farfan-Caceres L."/>
            <person name="Lichtenzveig J."/>
        </authorList>
    </citation>
    <scope>NUCLEOTIDE SEQUENCE</scope>
    <source>
        <strain evidence="7">Al4</strain>
    </source>
</reference>
<dbReference type="GO" id="GO:0070941">
    <property type="term" value="P:eisosome assembly"/>
    <property type="evidence" value="ECO:0007669"/>
    <property type="project" value="TreeGrafter"/>
</dbReference>
<evidence type="ECO:0000313" key="8">
    <source>
        <dbReference type="Proteomes" id="UP000651452"/>
    </source>
</evidence>
<accession>A0A8H7J9N3</accession>
<dbReference type="Pfam" id="PF01284">
    <property type="entry name" value="MARVEL"/>
    <property type="match status" value="1"/>
</dbReference>
<dbReference type="AlphaFoldDB" id="A0A8H7J9N3"/>
<keyword evidence="4 5" id="KW-0472">Membrane</keyword>
<gene>
    <name evidence="7" type="ORF">EKO04_002915</name>
</gene>
<sequence length="188" mass="19664">MSTVSPLLTSAIRGTQALFALIVFGLSTSLIRGHHLGSLPSTLGFSAFAGGLGFVGALTGVAAPWVVVLQGQTGVLIDAVTSGVNVAGGILMATKLKGASCSNIKFYDFDDDEAEKLQKLTWNDVVCGGVRKSKGEAGPDCYYYKLNSLDVLSSRCKMSQADSVFMFLTAIVVVGAAVIGFLRLKKGY</sequence>
<evidence type="ECO:0000256" key="2">
    <source>
        <dbReference type="ARBA" id="ARBA00022692"/>
    </source>
</evidence>
<name>A0A8H7J9N3_9PLEO</name>
<dbReference type="OrthoDB" id="2017497at2759"/>
<dbReference type="GO" id="GO:0005886">
    <property type="term" value="C:plasma membrane"/>
    <property type="evidence" value="ECO:0007669"/>
    <property type="project" value="TreeGrafter"/>
</dbReference>
<dbReference type="PANTHER" id="PTHR28165">
    <property type="entry name" value="NON-CLASSICAL EXPORT PROTEIN 2-RELATED"/>
    <property type="match status" value="1"/>
</dbReference>
<dbReference type="Proteomes" id="UP000651452">
    <property type="component" value="Unassembled WGS sequence"/>
</dbReference>
<evidence type="ECO:0000313" key="7">
    <source>
        <dbReference type="EMBL" id="KAF9699043.1"/>
    </source>
</evidence>
<feature type="transmembrane region" description="Helical" evidence="5">
    <location>
        <begin position="164"/>
        <end position="184"/>
    </location>
</feature>
<evidence type="ECO:0000256" key="5">
    <source>
        <dbReference type="SAM" id="Phobius"/>
    </source>
</evidence>
<dbReference type="InterPro" id="IPR052649">
    <property type="entry name" value="NCE102-like"/>
</dbReference>
<dbReference type="GO" id="GO:0032126">
    <property type="term" value="C:eisosome"/>
    <property type="evidence" value="ECO:0007669"/>
    <property type="project" value="TreeGrafter"/>
</dbReference>
<feature type="domain" description="MARVEL" evidence="6">
    <location>
        <begin position="9"/>
        <end position="178"/>
    </location>
</feature>
<dbReference type="InterPro" id="IPR008253">
    <property type="entry name" value="Marvel"/>
</dbReference>
<evidence type="ECO:0000256" key="4">
    <source>
        <dbReference type="ARBA" id="ARBA00023136"/>
    </source>
</evidence>
<evidence type="ECO:0000259" key="6">
    <source>
        <dbReference type="Pfam" id="PF01284"/>
    </source>
</evidence>
<dbReference type="GO" id="GO:0072659">
    <property type="term" value="P:protein localization to plasma membrane"/>
    <property type="evidence" value="ECO:0007669"/>
    <property type="project" value="TreeGrafter"/>
</dbReference>
<dbReference type="EMBL" id="RZGK01000005">
    <property type="protein sequence ID" value="KAF9699043.1"/>
    <property type="molecule type" value="Genomic_DNA"/>
</dbReference>
<reference evidence="7" key="2">
    <citation type="submission" date="2020-09" db="EMBL/GenBank/DDBJ databases">
        <title>Reference genome assembly for Australian Ascochyta lentis isolate Al4.</title>
        <authorList>
            <person name="Lee R.C."/>
            <person name="Farfan-Caceres L.M."/>
            <person name="Debler J.W."/>
            <person name="Williams A.H."/>
            <person name="Henares B.M."/>
        </authorList>
    </citation>
    <scope>NUCLEOTIDE SEQUENCE</scope>
    <source>
        <strain evidence="7">Al4</strain>
    </source>
</reference>